<organism evidence="7">
    <name type="scientific">marine metagenome</name>
    <dbReference type="NCBI Taxonomy" id="408172"/>
    <lineage>
        <taxon>unclassified sequences</taxon>
        <taxon>metagenomes</taxon>
        <taxon>ecological metagenomes</taxon>
    </lineage>
</organism>
<feature type="transmembrane region" description="Helical" evidence="6">
    <location>
        <begin position="227"/>
        <end position="245"/>
    </location>
</feature>
<evidence type="ECO:0000256" key="4">
    <source>
        <dbReference type="ARBA" id="ARBA00022989"/>
    </source>
</evidence>
<evidence type="ECO:0000256" key="5">
    <source>
        <dbReference type="ARBA" id="ARBA00023136"/>
    </source>
</evidence>
<name>A0A382AB53_9ZZZZ</name>
<evidence type="ECO:0000256" key="1">
    <source>
        <dbReference type="ARBA" id="ARBA00004651"/>
    </source>
</evidence>
<feature type="transmembrane region" description="Helical" evidence="6">
    <location>
        <begin position="72"/>
        <end position="96"/>
    </location>
</feature>
<evidence type="ECO:0000256" key="2">
    <source>
        <dbReference type="ARBA" id="ARBA00022475"/>
    </source>
</evidence>
<dbReference type="EMBL" id="UINC01024677">
    <property type="protein sequence ID" value="SVA98788.1"/>
    <property type="molecule type" value="Genomic_DNA"/>
</dbReference>
<dbReference type="CDD" id="cd06581">
    <property type="entry name" value="TM_PBP1_LivM_like"/>
    <property type="match status" value="1"/>
</dbReference>
<dbReference type="AlphaFoldDB" id="A0A382AB53"/>
<sequence length="323" mass="34981">MDSAQAYGYMLYFVSLMTMGGIYAIMCLGLNIQWGFTGLFNAGIAGFFAIGAYVSAILTTAESTSHLGGYELPIALGLVGAMAVTAVIAWLVGLLCIRLRSDYLAIATIGIGEIFRLILKNEIWATNGARGIAKIPLPFETLAEPWNKIGFMLLVLAIVVVFYFLIERARLAPWGRLMTGIRENEHSARAAGKNVERFRIEAFVCGSILMGLAGGLTAHYIKFIGPGATEPLTTTFLVWVMLIAGGSGNNRGAVLGAFLLWMIWSFTEVLTGRLPAELAVKAAYFRIFLIGLLLQVVLQRYAGGILPERRPTTAQQSVEASSQ</sequence>
<protein>
    <recommendedName>
        <fullName evidence="8">Branched-chain amino acid ABC transporter permease</fullName>
    </recommendedName>
</protein>
<dbReference type="GO" id="GO:0005886">
    <property type="term" value="C:plasma membrane"/>
    <property type="evidence" value="ECO:0007669"/>
    <property type="project" value="UniProtKB-SubCell"/>
</dbReference>
<keyword evidence="4 6" id="KW-1133">Transmembrane helix</keyword>
<dbReference type="InterPro" id="IPR043428">
    <property type="entry name" value="LivM-like"/>
</dbReference>
<feature type="transmembrane region" description="Helical" evidence="6">
    <location>
        <begin position="202"/>
        <end position="221"/>
    </location>
</feature>
<evidence type="ECO:0000313" key="7">
    <source>
        <dbReference type="EMBL" id="SVA98788.1"/>
    </source>
</evidence>
<feature type="transmembrane region" description="Helical" evidence="6">
    <location>
        <begin position="6"/>
        <end position="26"/>
    </location>
</feature>
<keyword evidence="3 6" id="KW-0812">Transmembrane</keyword>
<dbReference type="PANTHER" id="PTHR30482:SF10">
    <property type="entry name" value="HIGH-AFFINITY BRANCHED-CHAIN AMINO ACID TRANSPORT PROTEIN BRAE"/>
    <property type="match status" value="1"/>
</dbReference>
<keyword evidence="5 6" id="KW-0472">Membrane</keyword>
<dbReference type="InterPro" id="IPR001851">
    <property type="entry name" value="ABC_transp_permease"/>
</dbReference>
<accession>A0A382AB53</accession>
<keyword evidence="2" id="KW-1003">Cell membrane</keyword>
<dbReference type="GO" id="GO:0015658">
    <property type="term" value="F:branched-chain amino acid transmembrane transporter activity"/>
    <property type="evidence" value="ECO:0007669"/>
    <property type="project" value="InterPro"/>
</dbReference>
<comment type="subcellular location">
    <subcellularLocation>
        <location evidence="1">Cell membrane</location>
        <topology evidence="1">Multi-pass membrane protein</topology>
    </subcellularLocation>
</comment>
<feature type="transmembrane region" description="Helical" evidence="6">
    <location>
        <begin position="283"/>
        <end position="302"/>
    </location>
</feature>
<proteinExistence type="predicted"/>
<reference evidence="7" key="1">
    <citation type="submission" date="2018-05" db="EMBL/GenBank/DDBJ databases">
        <authorList>
            <person name="Lanie J.A."/>
            <person name="Ng W.-L."/>
            <person name="Kazmierczak K.M."/>
            <person name="Andrzejewski T.M."/>
            <person name="Davidsen T.M."/>
            <person name="Wayne K.J."/>
            <person name="Tettelin H."/>
            <person name="Glass J.I."/>
            <person name="Rusch D."/>
            <person name="Podicherti R."/>
            <person name="Tsui H.-C.T."/>
            <person name="Winkler M.E."/>
        </authorList>
    </citation>
    <scope>NUCLEOTIDE SEQUENCE</scope>
</reference>
<feature type="transmembrane region" description="Helical" evidence="6">
    <location>
        <begin position="38"/>
        <end position="60"/>
    </location>
</feature>
<feature type="transmembrane region" description="Helical" evidence="6">
    <location>
        <begin position="149"/>
        <end position="166"/>
    </location>
</feature>
<gene>
    <name evidence="7" type="ORF">METZ01_LOCUS151642</name>
</gene>
<dbReference type="Pfam" id="PF02653">
    <property type="entry name" value="BPD_transp_2"/>
    <property type="match status" value="1"/>
</dbReference>
<feature type="transmembrane region" description="Helical" evidence="6">
    <location>
        <begin position="252"/>
        <end position="271"/>
    </location>
</feature>
<dbReference type="PANTHER" id="PTHR30482">
    <property type="entry name" value="HIGH-AFFINITY BRANCHED-CHAIN AMINO ACID TRANSPORT SYSTEM PERMEASE"/>
    <property type="match status" value="1"/>
</dbReference>
<evidence type="ECO:0000256" key="6">
    <source>
        <dbReference type="SAM" id="Phobius"/>
    </source>
</evidence>
<evidence type="ECO:0008006" key="8">
    <source>
        <dbReference type="Google" id="ProtNLM"/>
    </source>
</evidence>
<evidence type="ECO:0000256" key="3">
    <source>
        <dbReference type="ARBA" id="ARBA00022692"/>
    </source>
</evidence>
<feature type="transmembrane region" description="Helical" evidence="6">
    <location>
        <begin position="103"/>
        <end position="119"/>
    </location>
</feature>